<dbReference type="InterPro" id="IPR001584">
    <property type="entry name" value="Integrase_cat-core"/>
</dbReference>
<dbReference type="SUPFAM" id="SSF54160">
    <property type="entry name" value="Chromo domain-like"/>
    <property type="match status" value="1"/>
</dbReference>
<dbReference type="Gene3D" id="1.10.340.70">
    <property type="match status" value="1"/>
</dbReference>
<dbReference type="InterPro" id="IPR016197">
    <property type="entry name" value="Chromo-like_dom_sf"/>
</dbReference>
<dbReference type="EMBL" id="CDMZ01002403">
    <property type="protein sequence ID" value="CEM42204.1"/>
    <property type="molecule type" value="Genomic_DNA"/>
</dbReference>
<accession>A0A0G4HDT9</accession>
<proteinExistence type="predicted"/>
<dbReference type="SMART" id="SM00298">
    <property type="entry name" value="CHROMO"/>
    <property type="match status" value="1"/>
</dbReference>
<dbReference type="Gene3D" id="2.40.50.40">
    <property type="match status" value="1"/>
</dbReference>
<dbReference type="AlphaFoldDB" id="A0A0G4HDT9"/>
<dbReference type="SUPFAM" id="SSF53098">
    <property type="entry name" value="Ribonuclease H-like"/>
    <property type="match status" value="1"/>
</dbReference>
<feature type="domain" description="Integrase catalytic" evidence="2">
    <location>
        <begin position="102"/>
        <end position="264"/>
    </location>
</feature>
<protein>
    <recommendedName>
        <fullName evidence="4">Integrase catalytic domain-containing protein</fullName>
    </recommendedName>
</protein>
<dbReference type="InterPro" id="IPR036397">
    <property type="entry name" value="RNaseH_sf"/>
</dbReference>
<dbReference type="PROSITE" id="PS50013">
    <property type="entry name" value="CHROMO_2"/>
    <property type="match status" value="1"/>
</dbReference>
<dbReference type="GO" id="GO:0015074">
    <property type="term" value="P:DNA integration"/>
    <property type="evidence" value="ECO:0007669"/>
    <property type="project" value="InterPro"/>
</dbReference>
<dbReference type="PANTHER" id="PTHR37984">
    <property type="entry name" value="PROTEIN CBG26694"/>
    <property type="match status" value="1"/>
</dbReference>
<feature type="domain" description="Chromo" evidence="1">
    <location>
        <begin position="373"/>
        <end position="420"/>
    </location>
</feature>
<sequence length="431" mass="49099">MASTHVLHDGLLVRLLPPLNRHTKGFRALTVVPKALRAEILADHHENLCAGHVGVRHTLSKVTAKFFWPSVSADVENYVKLYKGCQKRKLTYKKEHPMVIPVTTEPLTAFAIDAVGPLPVSEGKRFIISVMDIASRYVILLAIPNLKATTIARLLVENVIFVFGSPVTLLSDQGSYFLDPIVQAVADLVGTDRACITTYNPKANGKLERMHKEVKQILAAYINKNQHAWVRYLPITAYLHNAARHLALGVSSFKFPFGFPPRNPMQLDSDLQAGTEIIPEDYVKLLTEIKEENKKTARDIYVQAAEQRGRRILKDSQKKAFKNPFQYKRGDYALINRDGLKPFVHRNLGENNRLLTKFTGKDAETIEDDWEEYEVEEVCAERETRRSREFLLKYKNYEEKEWTPETEMDCPDLVEQFRARIGRGQSAQGPQ</sequence>
<dbReference type="InterPro" id="IPR050951">
    <property type="entry name" value="Retrovirus_Pol_polyprotein"/>
</dbReference>
<dbReference type="PROSITE" id="PS50994">
    <property type="entry name" value="INTEGRASE"/>
    <property type="match status" value="1"/>
</dbReference>
<gene>
    <name evidence="3" type="ORF">Cvel_26594</name>
</gene>
<evidence type="ECO:0000313" key="3">
    <source>
        <dbReference type="EMBL" id="CEM42204.1"/>
    </source>
</evidence>
<dbReference type="PANTHER" id="PTHR37984:SF15">
    <property type="entry name" value="INTEGRASE CATALYTIC DOMAIN-CONTAINING PROTEIN"/>
    <property type="match status" value="1"/>
</dbReference>
<dbReference type="Pfam" id="PF00385">
    <property type="entry name" value="Chromo"/>
    <property type="match status" value="1"/>
</dbReference>
<dbReference type="InterPro" id="IPR012337">
    <property type="entry name" value="RNaseH-like_sf"/>
</dbReference>
<reference evidence="3" key="1">
    <citation type="submission" date="2014-11" db="EMBL/GenBank/DDBJ databases">
        <authorList>
            <person name="Otto D Thomas"/>
            <person name="Naeem Raeece"/>
        </authorList>
    </citation>
    <scope>NUCLEOTIDE SEQUENCE</scope>
</reference>
<dbReference type="InterPro" id="IPR041588">
    <property type="entry name" value="Integrase_H2C2"/>
</dbReference>
<dbReference type="InterPro" id="IPR023780">
    <property type="entry name" value="Chromo_domain"/>
</dbReference>
<dbReference type="VEuPathDB" id="CryptoDB:Cvel_26594"/>
<dbReference type="Pfam" id="PF17921">
    <property type="entry name" value="Integrase_H2C2"/>
    <property type="match status" value="1"/>
</dbReference>
<evidence type="ECO:0008006" key="4">
    <source>
        <dbReference type="Google" id="ProtNLM"/>
    </source>
</evidence>
<evidence type="ECO:0000259" key="1">
    <source>
        <dbReference type="PROSITE" id="PS50013"/>
    </source>
</evidence>
<evidence type="ECO:0000259" key="2">
    <source>
        <dbReference type="PROSITE" id="PS50994"/>
    </source>
</evidence>
<dbReference type="PhylomeDB" id="A0A0G4HDT9"/>
<dbReference type="FunFam" id="1.10.340.70:FF:000001">
    <property type="entry name" value="Retrovirus-related Pol polyprotein from transposon gypsy-like Protein"/>
    <property type="match status" value="1"/>
</dbReference>
<name>A0A0G4HDT9_9ALVE</name>
<dbReference type="InterPro" id="IPR000953">
    <property type="entry name" value="Chromo/chromo_shadow_dom"/>
</dbReference>
<organism evidence="3">
    <name type="scientific">Chromera velia CCMP2878</name>
    <dbReference type="NCBI Taxonomy" id="1169474"/>
    <lineage>
        <taxon>Eukaryota</taxon>
        <taxon>Sar</taxon>
        <taxon>Alveolata</taxon>
        <taxon>Colpodellida</taxon>
        <taxon>Chromeraceae</taxon>
        <taxon>Chromera</taxon>
    </lineage>
</organism>
<dbReference type="Gene3D" id="3.30.420.10">
    <property type="entry name" value="Ribonuclease H-like superfamily/Ribonuclease H"/>
    <property type="match status" value="1"/>
</dbReference>
<dbReference type="GO" id="GO:0003676">
    <property type="term" value="F:nucleic acid binding"/>
    <property type="evidence" value="ECO:0007669"/>
    <property type="project" value="InterPro"/>
</dbReference>